<protein>
    <submittedName>
        <fullName evidence="1">Uncharacterized protein</fullName>
    </submittedName>
</protein>
<sequence length="36" mass="3874">VEVAKTSTVAVLKKAVEAAFSHVPLDGPEKISWCVY</sequence>
<reference evidence="1 2" key="1">
    <citation type="journal article" date="2018" name="Front. Plant Sci.">
        <title>Red Clover (Trifolium pratense) and Zigzag Clover (T. medium) - A Picture of Genomic Similarities and Differences.</title>
        <authorList>
            <person name="Dluhosova J."/>
            <person name="Istvanek J."/>
            <person name="Nedelnik J."/>
            <person name="Repkova J."/>
        </authorList>
    </citation>
    <scope>NUCLEOTIDE SEQUENCE [LARGE SCALE GENOMIC DNA]</scope>
    <source>
        <strain evidence="2">cv. 10/8</strain>
        <tissue evidence="1">Leaf</tissue>
    </source>
</reference>
<evidence type="ECO:0000313" key="2">
    <source>
        <dbReference type="Proteomes" id="UP000265520"/>
    </source>
</evidence>
<dbReference type="Proteomes" id="UP000265520">
    <property type="component" value="Unassembled WGS sequence"/>
</dbReference>
<accession>A0A392UEV0</accession>
<proteinExistence type="predicted"/>
<feature type="non-terminal residue" evidence="1">
    <location>
        <position position="1"/>
    </location>
</feature>
<evidence type="ECO:0000313" key="1">
    <source>
        <dbReference type="EMBL" id="MCI71367.1"/>
    </source>
</evidence>
<name>A0A392UEV0_9FABA</name>
<dbReference type="AlphaFoldDB" id="A0A392UEV0"/>
<organism evidence="1 2">
    <name type="scientific">Trifolium medium</name>
    <dbReference type="NCBI Taxonomy" id="97028"/>
    <lineage>
        <taxon>Eukaryota</taxon>
        <taxon>Viridiplantae</taxon>
        <taxon>Streptophyta</taxon>
        <taxon>Embryophyta</taxon>
        <taxon>Tracheophyta</taxon>
        <taxon>Spermatophyta</taxon>
        <taxon>Magnoliopsida</taxon>
        <taxon>eudicotyledons</taxon>
        <taxon>Gunneridae</taxon>
        <taxon>Pentapetalae</taxon>
        <taxon>rosids</taxon>
        <taxon>fabids</taxon>
        <taxon>Fabales</taxon>
        <taxon>Fabaceae</taxon>
        <taxon>Papilionoideae</taxon>
        <taxon>50 kb inversion clade</taxon>
        <taxon>NPAAA clade</taxon>
        <taxon>Hologalegina</taxon>
        <taxon>IRL clade</taxon>
        <taxon>Trifolieae</taxon>
        <taxon>Trifolium</taxon>
    </lineage>
</organism>
<keyword evidence="2" id="KW-1185">Reference proteome</keyword>
<comment type="caution">
    <text evidence="1">The sequence shown here is derived from an EMBL/GenBank/DDBJ whole genome shotgun (WGS) entry which is preliminary data.</text>
</comment>
<dbReference type="EMBL" id="LXQA010795009">
    <property type="protein sequence ID" value="MCI71367.1"/>
    <property type="molecule type" value="Genomic_DNA"/>
</dbReference>